<name>A0ABN1G8P3_9BACI</name>
<dbReference type="SUPFAM" id="SSF51735">
    <property type="entry name" value="NAD(P)-binding Rossmann-fold domains"/>
    <property type="match status" value="1"/>
</dbReference>
<evidence type="ECO:0000313" key="3">
    <source>
        <dbReference type="Proteomes" id="UP001500866"/>
    </source>
</evidence>
<dbReference type="Pfam" id="PF01370">
    <property type="entry name" value="Epimerase"/>
    <property type="match status" value="1"/>
</dbReference>
<dbReference type="Gene3D" id="3.40.50.720">
    <property type="entry name" value="NAD(P)-binding Rossmann-like Domain"/>
    <property type="match status" value="1"/>
</dbReference>
<dbReference type="PANTHER" id="PTHR43245:SF58">
    <property type="entry name" value="BLL5923 PROTEIN"/>
    <property type="match status" value="1"/>
</dbReference>
<reference evidence="2 3" key="1">
    <citation type="journal article" date="2019" name="Int. J. Syst. Evol. Microbiol.">
        <title>The Global Catalogue of Microorganisms (GCM) 10K type strain sequencing project: providing services to taxonomists for standard genome sequencing and annotation.</title>
        <authorList>
            <consortium name="The Broad Institute Genomics Platform"/>
            <consortium name="The Broad Institute Genome Sequencing Center for Infectious Disease"/>
            <person name="Wu L."/>
            <person name="Ma J."/>
        </authorList>
    </citation>
    <scope>NUCLEOTIDE SEQUENCE [LARGE SCALE GENOMIC DNA]</scope>
    <source>
        <strain evidence="2 3">JCM 15395</strain>
    </source>
</reference>
<dbReference type="InterPro" id="IPR001509">
    <property type="entry name" value="Epimerase_deHydtase"/>
</dbReference>
<evidence type="ECO:0000259" key="1">
    <source>
        <dbReference type="Pfam" id="PF01370"/>
    </source>
</evidence>
<dbReference type="InterPro" id="IPR036291">
    <property type="entry name" value="NAD(P)-bd_dom_sf"/>
</dbReference>
<dbReference type="RefSeq" id="WP_343813485.1">
    <property type="nucleotide sequence ID" value="NZ_BAAADS010000017.1"/>
</dbReference>
<protein>
    <submittedName>
        <fullName evidence="2">NAD-dependent epimerase/dehydratase family protein</fullName>
    </submittedName>
</protein>
<evidence type="ECO:0000313" key="2">
    <source>
        <dbReference type="EMBL" id="GAA0606363.1"/>
    </source>
</evidence>
<gene>
    <name evidence="2" type="ORF">GCM10009001_24500</name>
</gene>
<keyword evidence="3" id="KW-1185">Reference proteome</keyword>
<accession>A0ABN1G8P3</accession>
<feature type="domain" description="NAD-dependent epimerase/dehydratase" evidence="1">
    <location>
        <begin position="4"/>
        <end position="198"/>
    </location>
</feature>
<organism evidence="2 3">
    <name type="scientific">Virgibacillus siamensis</name>
    <dbReference type="NCBI Taxonomy" id="480071"/>
    <lineage>
        <taxon>Bacteria</taxon>
        <taxon>Bacillati</taxon>
        <taxon>Bacillota</taxon>
        <taxon>Bacilli</taxon>
        <taxon>Bacillales</taxon>
        <taxon>Bacillaceae</taxon>
        <taxon>Virgibacillus</taxon>
    </lineage>
</organism>
<dbReference type="Proteomes" id="UP001500866">
    <property type="component" value="Unassembled WGS sequence"/>
</dbReference>
<dbReference type="InterPro" id="IPR050177">
    <property type="entry name" value="Lipid_A_modif_metabolic_enz"/>
</dbReference>
<proteinExistence type="predicted"/>
<dbReference type="PANTHER" id="PTHR43245">
    <property type="entry name" value="BIFUNCTIONAL POLYMYXIN RESISTANCE PROTEIN ARNA"/>
    <property type="match status" value="1"/>
</dbReference>
<sequence length="279" mass="32293">MKRILITGNNSYVGNSLANWLEKDPDNYSIDKISLRDNTWKEKDFSKYDSVVHVAGIAHRKETKKNKQLYYRINRDLTLAIALKARNESVQQFIFLSSMSVYGLKEGVIDENTSLNPKSHYGKSKLQAEKKIKALTTYNFKVTIVRPPMIYGKGCRGNYQKLAKLAVKLPLFPDIDNQRSMIYIDNLCEFIRYLIEKSSSDILCPQNKEYVNTSEMVRLIAQEHGKRMKLIKLFNSKITMVSNETIKKVFGDLVYAESLKSYRGLDFVDFRKSIKLTEE</sequence>
<dbReference type="EMBL" id="BAAADS010000017">
    <property type="protein sequence ID" value="GAA0606363.1"/>
    <property type="molecule type" value="Genomic_DNA"/>
</dbReference>
<comment type="caution">
    <text evidence="2">The sequence shown here is derived from an EMBL/GenBank/DDBJ whole genome shotgun (WGS) entry which is preliminary data.</text>
</comment>